<keyword evidence="1" id="KW-0560">Oxidoreductase</keyword>
<dbReference type="InterPro" id="IPR036291">
    <property type="entry name" value="NAD(P)-bd_dom_sf"/>
</dbReference>
<dbReference type="PANTHER" id="PTHR10366:SF564">
    <property type="entry name" value="STEROL-4-ALPHA-CARBOXYLATE 3-DEHYDROGENASE, DECARBOXYLATING"/>
    <property type="match status" value="1"/>
</dbReference>
<evidence type="ECO:0000256" key="1">
    <source>
        <dbReference type="ARBA" id="ARBA00023002"/>
    </source>
</evidence>
<reference evidence="4 5" key="1">
    <citation type="journal article" date="2017" name="Mol. Ecol.">
        <title>Comparative and population genomic landscape of Phellinus noxius: A hypervariable fungus causing root rot in trees.</title>
        <authorList>
            <person name="Chung C.L."/>
            <person name="Lee T.J."/>
            <person name="Akiba M."/>
            <person name="Lee H.H."/>
            <person name="Kuo T.H."/>
            <person name="Liu D."/>
            <person name="Ke H.M."/>
            <person name="Yokoi T."/>
            <person name="Roa M.B."/>
            <person name="Lu M.J."/>
            <person name="Chang Y.Y."/>
            <person name="Ann P.J."/>
            <person name="Tsai J.N."/>
            <person name="Chen C.Y."/>
            <person name="Tzean S.S."/>
            <person name="Ota Y."/>
            <person name="Hattori T."/>
            <person name="Sahashi N."/>
            <person name="Liou R.F."/>
            <person name="Kikuchi T."/>
            <person name="Tsai I.J."/>
        </authorList>
    </citation>
    <scope>NUCLEOTIDE SEQUENCE [LARGE SCALE GENOMIC DNA]</scope>
    <source>
        <strain evidence="4 5">FFPRI411160</strain>
    </source>
</reference>
<comment type="caution">
    <text evidence="4">The sequence shown here is derived from an EMBL/GenBank/DDBJ whole genome shotgun (WGS) entry which is preliminary data.</text>
</comment>
<sequence length="362" mass="39920">MALEYQSTSFSSYGLIFIELMAGISKSSRILVTGANGYIAIWVVYTLLEQGYTVRGTVRTEEKRKSLLSLFKDSVSEGRFEVFLVPDMTITGAYDEAVKGLDAIVHVASPTTLGFDAINGSNGFEPVVRAMVGIFESALKHAGPQLKRIVATSSMSTTPEASKNKLFDEATLSDESSQENTLAHIVAKYRPTKTKAEKAAWKFVEDHKTEINWDLTFINPSVTFGPILGEATSPDKLGTSAAILYQVLMQNKLPALGYTHLWWADVRDVALAHVRALEAPEAGGQYFVTIAGAFDWQDWFDSANELGLPELSFPQRGLSQGFNHGNINVFDSDKVKKILGIGFRDRLTTVRDSIKDFQSRGW</sequence>
<organism evidence="4 5">
    <name type="scientific">Pyrrhoderma noxium</name>
    <dbReference type="NCBI Taxonomy" id="2282107"/>
    <lineage>
        <taxon>Eukaryota</taxon>
        <taxon>Fungi</taxon>
        <taxon>Dikarya</taxon>
        <taxon>Basidiomycota</taxon>
        <taxon>Agaricomycotina</taxon>
        <taxon>Agaricomycetes</taxon>
        <taxon>Hymenochaetales</taxon>
        <taxon>Hymenochaetaceae</taxon>
        <taxon>Pyrrhoderma</taxon>
    </lineage>
</organism>
<name>A0A286UDF9_9AGAM</name>
<dbReference type="STRING" id="2282107.A0A286UDF9"/>
<gene>
    <name evidence="4" type="ORF">PNOK_0610600</name>
</gene>
<keyword evidence="5" id="KW-1185">Reference proteome</keyword>
<dbReference type="PANTHER" id="PTHR10366">
    <property type="entry name" value="NAD DEPENDENT EPIMERASE/DEHYDRATASE"/>
    <property type="match status" value="1"/>
</dbReference>
<dbReference type="OrthoDB" id="2735536at2759"/>
<evidence type="ECO:0000313" key="4">
    <source>
        <dbReference type="EMBL" id="PAV17620.1"/>
    </source>
</evidence>
<dbReference type="Proteomes" id="UP000217199">
    <property type="component" value="Unassembled WGS sequence"/>
</dbReference>
<accession>A0A286UDF9</accession>
<dbReference type="SUPFAM" id="SSF51735">
    <property type="entry name" value="NAD(P)-binding Rossmann-fold domains"/>
    <property type="match status" value="1"/>
</dbReference>
<dbReference type="InParanoid" id="A0A286UDF9"/>
<dbReference type="AlphaFoldDB" id="A0A286UDF9"/>
<dbReference type="InterPro" id="IPR001509">
    <property type="entry name" value="Epimerase_deHydtase"/>
</dbReference>
<dbReference type="FunCoup" id="A0A286UDF9">
    <property type="interactions" value="49"/>
</dbReference>
<dbReference type="InterPro" id="IPR050425">
    <property type="entry name" value="NAD(P)_dehydrat-like"/>
</dbReference>
<evidence type="ECO:0000259" key="3">
    <source>
        <dbReference type="Pfam" id="PF01370"/>
    </source>
</evidence>
<evidence type="ECO:0000313" key="5">
    <source>
        <dbReference type="Proteomes" id="UP000217199"/>
    </source>
</evidence>
<protein>
    <submittedName>
        <fullName evidence="4">D-lactaldehyde dehydrogenase</fullName>
    </submittedName>
</protein>
<dbReference type="EMBL" id="NBII01000006">
    <property type="protein sequence ID" value="PAV17620.1"/>
    <property type="molecule type" value="Genomic_DNA"/>
</dbReference>
<proteinExistence type="inferred from homology"/>
<dbReference type="Pfam" id="PF01370">
    <property type="entry name" value="Epimerase"/>
    <property type="match status" value="1"/>
</dbReference>
<feature type="domain" description="NAD-dependent epimerase/dehydratase" evidence="3">
    <location>
        <begin position="30"/>
        <end position="285"/>
    </location>
</feature>
<comment type="similarity">
    <text evidence="2">Belongs to the NAD(P)-dependent epimerase/dehydratase family. Dihydroflavonol-4-reductase subfamily.</text>
</comment>
<dbReference type="Gene3D" id="3.40.50.720">
    <property type="entry name" value="NAD(P)-binding Rossmann-like Domain"/>
    <property type="match status" value="1"/>
</dbReference>
<evidence type="ECO:0000256" key="2">
    <source>
        <dbReference type="ARBA" id="ARBA00023445"/>
    </source>
</evidence>
<dbReference type="GO" id="GO:0016616">
    <property type="term" value="F:oxidoreductase activity, acting on the CH-OH group of donors, NAD or NADP as acceptor"/>
    <property type="evidence" value="ECO:0007669"/>
    <property type="project" value="TreeGrafter"/>
</dbReference>